<organism evidence="2 3">
    <name type="scientific">Fusarium oxysporum</name>
    <name type="common">Fusarium vascular wilt</name>
    <dbReference type="NCBI Taxonomy" id="5507"/>
    <lineage>
        <taxon>Eukaryota</taxon>
        <taxon>Fungi</taxon>
        <taxon>Dikarya</taxon>
        <taxon>Ascomycota</taxon>
        <taxon>Pezizomycotina</taxon>
        <taxon>Sordariomycetes</taxon>
        <taxon>Hypocreomycetidae</taxon>
        <taxon>Hypocreales</taxon>
        <taxon>Nectriaceae</taxon>
        <taxon>Fusarium</taxon>
        <taxon>Fusarium oxysporum species complex</taxon>
    </lineage>
</organism>
<dbReference type="VEuPathDB" id="FungiDB:FOMG_15539"/>
<comment type="caution">
    <text evidence="2">The sequence shown here is derived from an EMBL/GenBank/DDBJ whole genome shotgun (WGS) entry which is preliminary data.</text>
</comment>
<dbReference type="AlphaFoldDB" id="A0A420Q7D8"/>
<sequence length="94" mass="10293">MAENKASIDIERPASQRTLTPSYTGSAAKKDEESPATKEDVAQPEDPNAVDWDGPDDPNNPMNWPARKKWTCIGALSVMTLLTYVPSPSSSYPR</sequence>
<dbReference type="VEuPathDB" id="FungiDB:HZS61_015857"/>
<feature type="region of interest" description="Disordered" evidence="1">
    <location>
        <begin position="1"/>
        <end position="64"/>
    </location>
</feature>
<dbReference type="EMBL" id="MRCY01000084">
    <property type="protein sequence ID" value="RKL00735.1"/>
    <property type="molecule type" value="Genomic_DNA"/>
</dbReference>
<protein>
    <submittedName>
        <fullName evidence="2">Uncharacterized protein</fullName>
    </submittedName>
</protein>
<dbReference type="VEuPathDB" id="FungiDB:FOZG_08166"/>
<dbReference type="Proteomes" id="UP000285860">
    <property type="component" value="Unassembled WGS sequence"/>
</dbReference>
<evidence type="ECO:0000313" key="2">
    <source>
        <dbReference type="EMBL" id="RKL00735.1"/>
    </source>
</evidence>
<dbReference type="VEuPathDB" id="FungiDB:FOXG_15713"/>
<dbReference type="VEuPathDB" id="FungiDB:FOC1_g10006085"/>
<evidence type="ECO:0000256" key="1">
    <source>
        <dbReference type="SAM" id="MobiDB-lite"/>
    </source>
</evidence>
<evidence type="ECO:0000313" key="3">
    <source>
        <dbReference type="Proteomes" id="UP000285860"/>
    </source>
</evidence>
<feature type="compositionally biased region" description="Polar residues" evidence="1">
    <location>
        <begin position="15"/>
        <end position="25"/>
    </location>
</feature>
<feature type="compositionally biased region" description="Basic and acidic residues" evidence="1">
    <location>
        <begin position="28"/>
        <end position="41"/>
    </location>
</feature>
<name>A0A420Q7D8_FUSOX</name>
<dbReference type="VEuPathDB" id="FungiDB:FOIG_12539"/>
<reference evidence="2 3" key="1">
    <citation type="journal article" date="2018" name="Sci. Rep.">
        <title>Characterisation of pathogen-specific regions and novel effector candidates in Fusarium oxysporum f. sp. cepae.</title>
        <authorList>
            <person name="Armitage A.D."/>
            <person name="Taylor A."/>
            <person name="Sobczyk M.K."/>
            <person name="Baxter L."/>
            <person name="Greenfield B.P."/>
            <person name="Bates H.J."/>
            <person name="Wilson F."/>
            <person name="Jackson A.C."/>
            <person name="Ott S."/>
            <person name="Harrison R.J."/>
            <person name="Clarkson J.P."/>
        </authorList>
    </citation>
    <scope>NUCLEOTIDE SEQUENCE [LARGE SCALE GENOMIC DNA]</scope>
    <source>
        <strain evidence="2 3">Fo_A28</strain>
    </source>
</reference>
<feature type="compositionally biased region" description="Basic and acidic residues" evidence="1">
    <location>
        <begin position="1"/>
        <end position="14"/>
    </location>
</feature>
<dbReference type="VEuPathDB" id="FungiDB:FOC4_g10002826"/>
<proteinExistence type="predicted"/>
<accession>A0A420Q7D8</accession>
<gene>
    <name evidence="2" type="ORF">BFJ68_g12601</name>
</gene>